<dbReference type="EMBL" id="JBHSXI010000002">
    <property type="protein sequence ID" value="MFC6888433.1"/>
    <property type="molecule type" value="Genomic_DNA"/>
</dbReference>
<dbReference type="Gene3D" id="3.20.20.140">
    <property type="entry name" value="Metal-dependent hydrolases"/>
    <property type="match status" value="1"/>
</dbReference>
<dbReference type="Proteomes" id="UP001596333">
    <property type="component" value="Unassembled WGS sequence"/>
</dbReference>
<reference evidence="1 2" key="1">
    <citation type="journal article" date="2019" name="Int. J. Syst. Evol. Microbiol.">
        <title>The Global Catalogue of Microorganisms (GCM) 10K type strain sequencing project: providing services to taxonomists for standard genome sequencing and annotation.</title>
        <authorList>
            <consortium name="The Broad Institute Genomics Platform"/>
            <consortium name="The Broad Institute Genome Sequencing Center for Infectious Disease"/>
            <person name="Wu L."/>
            <person name="Ma J."/>
        </authorList>
    </citation>
    <scope>NUCLEOTIDE SEQUENCE [LARGE SCALE GENOMIC DNA]</scope>
    <source>
        <strain evidence="1 2">Y73</strain>
    </source>
</reference>
<accession>A0ABD5UKZ5</accession>
<organism evidence="1 2">
    <name type="scientific">Halorubrum trueperi</name>
    <dbReference type="NCBI Taxonomy" id="2004704"/>
    <lineage>
        <taxon>Archaea</taxon>
        <taxon>Methanobacteriati</taxon>
        <taxon>Methanobacteriota</taxon>
        <taxon>Stenosarchaea group</taxon>
        <taxon>Halobacteria</taxon>
        <taxon>Halobacteriales</taxon>
        <taxon>Haloferacaceae</taxon>
        <taxon>Halorubrum</taxon>
    </lineage>
</organism>
<protein>
    <recommendedName>
        <fullName evidence="3">Amidohydrolase-related domain-containing protein</fullName>
    </recommendedName>
</protein>
<dbReference type="SUPFAM" id="SSF51556">
    <property type="entry name" value="Metallo-dependent hydrolases"/>
    <property type="match status" value="1"/>
</dbReference>
<evidence type="ECO:0000313" key="1">
    <source>
        <dbReference type="EMBL" id="MFC6888433.1"/>
    </source>
</evidence>
<comment type="caution">
    <text evidence="1">The sequence shown here is derived from an EMBL/GenBank/DDBJ whole genome shotgun (WGS) entry which is preliminary data.</text>
</comment>
<evidence type="ECO:0008006" key="3">
    <source>
        <dbReference type="Google" id="ProtNLM"/>
    </source>
</evidence>
<keyword evidence="2" id="KW-1185">Reference proteome</keyword>
<dbReference type="AlphaFoldDB" id="A0ABD5UKZ5"/>
<name>A0ABD5UKZ5_9EURY</name>
<sequence>MKFQCPVQDYAPDATSPDFDPAFELAAEYDRPVLFHPSTAPMYEGSPCVGADHFRSFCGSSSQREFVDLSTQVLDLVDEAQDGSLIASTSTRSVRSAQIVSP</sequence>
<proteinExistence type="predicted"/>
<evidence type="ECO:0000313" key="2">
    <source>
        <dbReference type="Proteomes" id="UP001596333"/>
    </source>
</evidence>
<dbReference type="RefSeq" id="WP_379765376.1">
    <property type="nucleotide sequence ID" value="NZ_JBHSXI010000002.1"/>
</dbReference>
<dbReference type="InterPro" id="IPR032466">
    <property type="entry name" value="Metal_Hydrolase"/>
</dbReference>
<gene>
    <name evidence="1" type="ORF">ACFQEY_05150</name>
</gene>